<feature type="region of interest" description="Disordered" evidence="1">
    <location>
        <begin position="701"/>
        <end position="792"/>
    </location>
</feature>
<feature type="compositionally biased region" description="Low complexity" evidence="1">
    <location>
        <begin position="961"/>
        <end position="979"/>
    </location>
</feature>
<sequence>MITLSVGHKTTFVSDLLIDFQIKFSLSIGEIVTHWFTLIALSALRRSNNENMLSLVILILRGVTPALSSIGVKPSTSTSGSQLSGNTKKDKIHRPPSSTQKNKVEAYPRTIKSSLKNKNCVIEPKGTVIVQHSKLNANSKLICVKCNGCVLSGNHDLCVLNVINDVNAHTKSIYVKKTSKRKVVQIVLWYLDSSCSEYMIGDRSQLINFVNKFLGTVKFGNDHLEKIMGYGDYQIRNVTISRVYYVEGLGHNLFSVGENLGKLQSKADIDPPFSTPFVPPSRTDWDLMFQPMFEELLNPLPSVDLPASEVIALIAEVVASEPAASTENHDLYVEHMNNDPFFGISIPKNVSEASSSSDVIPTVVQTAAPNSKHVNKWTKDYPLYNIIGELERHVSLRLQLHEQALFCYYDAFFLSIEPNTYKDALTQACWIEAMQEELNEFECLEVWELFLCPDKVMVITFKWIYKVSFALVARLDAILIFLAFVAHMNMIVYQMDTKTAFLNDILREEVYVSQLDGFVDKDNLNNVYKLKKALYGLKQRGLQISQSPSGIFLNQLKYALESLRKYGMESSDPVDTPMVEKSKLNKDPQGKSVDPTHYHEMVGTLMYLITSRSYLTFVVCICARGLWYPKYSLIALTAYAYADHAGCQDTRRSTSESQRFKDLPLEHEILSFVRDLGHTGDIHHLTDLATKRSKTQFYSSHISGSGVGVDNQSKVPDEQQQKVSGINERPGVRPEVPDVPQYDPENDEEEEEKEKADNEEMYSDERVSTPPEYELTKEEENKEGDDKDMGVNRNKTKKMSCAQAENQEFLNQIDSNMKKIIKEQVQAQVSKIMPKIKKYITKYLAAEVLVRSTNQPQTSYVVVASLSEFEVKKILIDKIKTNKSIDRSDIQKNLYNALVESYNSNKDIITSYGDVITLKKSRDDQDKYEDPSARPNRGSKRRRSGKEAKSTKELTHKESKSTSSSKSASRSQPRSSSKSAQAEEHGQKISQPAQATTAQATSTQSSFNEFLATPIDFFAFIMNLLKIDNPTQEVLTGPTHDVIKGTCKSVVELEYHLEKVFKATNDRLDWHNPEGKPYPFDLSKPLPLIQNDQGHQVLPCDYFINNDFEYLKGGSSSHECTTSVTKTKAADYGQRFYEYASNMESSYDVYSRHKIIAVTSLNIMEWFDKLSNLNLEEPYALNVALRMFTRCSVIQERVEDLQLGVKSYQKKINFTSPDTYRLDLKRMTPYTAYLDIQGIIYEVKLNINRLMRTDELHKFSDGTLNNVFTTLNYISMGIEMDYLPKRK</sequence>
<dbReference type="Pfam" id="PF22936">
    <property type="entry name" value="Pol_BBD"/>
    <property type="match status" value="1"/>
</dbReference>
<feature type="region of interest" description="Disordered" evidence="1">
    <location>
        <begin position="571"/>
        <end position="595"/>
    </location>
</feature>
<feature type="domain" description="Reverse transcriptase Ty1/copia-type" evidence="2">
    <location>
        <begin position="465"/>
        <end position="541"/>
    </location>
</feature>
<feature type="compositionally biased region" description="Polar residues" evidence="1">
    <location>
        <begin position="74"/>
        <end position="86"/>
    </location>
</feature>
<feature type="compositionally biased region" description="Basic and acidic residues" evidence="1">
    <location>
        <begin position="753"/>
        <end position="767"/>
    </location>
</feature>
<feature type="compositionally biased region" description="Basic and acidic residues" evidence="1">
    <location>
        <begin position="578"/>
        <end position="595"/>
    </location>
</feature>
<feature type="compositionally biased region" description="Basic and acidic residues" evidence="1">
    <location>
        <begin position="921"/>
        <end position="932"/>
    </location>
</feature>
<evidence type="ECO:0000259" key="2">
    <source>
        <dbReference type="Pfam" id="PF07727"/>
    </source>
</evidence>
<accession>A0A6L2JZG6</accession>
<feature type="compositionally biased region" description="Basic and acidic residues" evidence="1">
    <location>
        <begin position="945"/>
        <end position="960"/>
    </location>
</feature>
<dbReference type="InterPro" id="IPR013103">
    <property type="entry name" value="RVT_2"/>
</dbReference>
<name>A0A6L2JZG6_TANCI</name>
<evidence type="ECO:0000313" key="4">
    <source>
        <dbReference type="EMBL" id="GEU42521.1"/>
    </source>
</evidence>
<protein>
    <submittedName>
        <fullName evidence="4">Uncharacterized protein</fullName>
    </submittedName>
</protein>
<feature type="compositionally biased region" description="Low complexity" evidence="1">
    <location>
        <begin position="990"/>
        <end position="1001"/>
    </location>
</feature>
<proteinExistence type="predicted"/>
<feature type="compositionally biased region" description="Basic and acidic residues" evidence="1">
    <location>
        <begin position="774"/>
        <end position="790"/>
    </location>
</feature>
<evidence type="ECO:0000256" key="1">
    <source>
        <dbReference type="SAM" id="MobiDB-lite"/>
    </source>
</evidence>
<comment type="caution">
    <text evidence="4">The sequence shown here is derived from an EMBL/GenBank/DDBJ whole genome shotgun (WGS) entry which is preliminary data.</text>
</comment>
<feature type="domain" description="Retrovirus-related Pol polyprotein from transposon TNT 1-94-like beta-barrel" evidence="3">
    <location>
        <begin position="189"/>
        <end position="258"/>
    </location>
</feature>
<dbReference type="Pfam" id="PF07727">
    <property type="entry name" value="RVT_2"/>
    <property type="match status" value="1"/>
</dbReference>
<reference evidence="4" key="1">
    <citation type="journal article" date="2019" name="Sci. Rep.">
        <title>Draft genome of Tanacetum cinerariifolium, the natural source of mosquito coil.</title>
        <authorList>
            <person name="Yamashiro T."/>
            <person name="Shiraishi A."/>
            <person name="Satake H."/>
            <person name="Nakayama K."/>
        </authorList>
    </citation>
    <scope>NUCLEOTIDE SEQUENCE</scope>
</reference>
<feature type="region of interest" description="Disordered" evidence="1">
    <location>
        <begin position="72"/>
        <end position="105"/>
    </location>
</feature>
<feature type="region of interest" description="Disordered" evidence="1">
    <location>
        <begin position="921"/>
        <end position="1001"/>
    </location>
</feature>
<dbReference type="EMBL" id="BKCJ010001580">
    <property type="protein sequence ID" value="GEU42521.1"/>
    <property type="molecule type" value="Genomic_DNA"/>
</dbReference>
<dbReference type="InterPro" id="IPR054722">
    <property type="entry name" value="PolX-like_BBD"/>
</dbReference>
<evidence type="ECO:0000259" key="3">
    <source>
        <dbReference type="Pfam" id="PF22936"/>
    </source>
</evidence>
<organism evidence="4">
    <name type="scientific">Tanacetum cinerariifolium</name>
    <name type="common">Dalmatian daisy</name>
    <name type="synonym">Chrysanthemum cinerariifolium</name>
    <dbReference type="NCBI Taxonomy" id="118510"/>
    <lineage>
        <taxon>Eukaryota</taxon>
        <taxon>Viridiplantae</taxon>
        <taxon>Streptophyta</taxon>
        <taxon>Embryophyta</taxon>
        <taxon>Tracheophyta</taxon>
        <taxon>Spermatophyta</taxon>
        <taxon>Magnoliopsida</taxon>
        <taxon>eudicotyledons</taxon>
        <taxon>Gunneridae</taxon>
        <taxon>Pentapetalae</taxon>
        <taxon>asterids</taxon>
        <taxon>campanulids</taxon>
        <taxon>Asterales</taxon>
        <taxon>Asteraceae</taxon>
        <taxon>Asteroideae</taxon>
        <taxon>Anthemideae</taxon>
        <taxon>Anthemidinae</taxon>
        <taxon>Tanacetum</taxon>
    </lineage>
</organism>
<gene>
    <name evidence="4" type="ORF">Tci_014499</name>
</gene>